<protein>
    <submittedName>
        <fullName evidence="4">KLLA0E23783p</fullName>
    </submittedName>
</protein>
<keyword evidence="5" id="KW-1185">Reference proteome</keyword>
<dbReference type="PaxDb" id="284590-B4UN85"/>
<dbReference type="HOGENOM" id="CLU_028208_3_0_1"/>
<organism evidence="4 5">
    <name type="scientific">Kluyveromyces lactis (strain ATCC 8585 / CBS 2359 / DSM 70799 / NBRC 1267 / NRRL Y-1140 / WM37)</name>
    <name type="common">Yeast</name>
    <name type="synonym">Candida sphaerica</name>
    <dbReference type="NCBI Taxonomy" id="284590"/>
    <lineage>
        <taxon>Eukaryota</taxon>
        <taxon>Fungi</taxon>
        <taxon>Dikarya</taxon>
        <taxon>Ascomycota</taxon>
        <taxon>Saccharomycotina</taxon>
        <taxon>Saccharomycetes</taxon>
        <taxon>Saccharomycetales</taxon>
        <taxon>Saccharomycetaceae</taxon>
        <taxon>Kluyveromyces</taxon>
    </lineage>
</organism>
<dbReference type="Gene3D" id="3.40.50.300">
    <property type="entry name" value="P-loop containing nucleotide triphosphate hydrolases"/>
    <property type="match status" value="1"/>
</dbReference>
<dbReference type="PANTHER" id="PTHR45991">
    <property type="entry name" value="PACHYTENE CHECKPOINT PROTEIN 2"/>
    <property type="match status" value="1"/>
</dbReference>
<name>B4UN85_KLULA</name>
<accession>B4UN85</accession>
<proteinExistence type="predicted"/>
<dbReference type="AlphaFoldDB" id="B4UN85"/>
<dbReference type="InterPro" id="IPR003593">
    <property type="entry name" value="AAA+_ATPase"/>
</dbReference>
<evidence type="ECO:0000259" key="3">
    <source>
        <dbReference type="SMART" id="SM00382"/>
    </source>
</evidence>
<evidence type="ECO:0000313" key="5">
    <source>
        <dbReference type="Proteomes" id="UP000000598"/>
    </source>
</evidence>
<dbReference type="GO" id="GO:0016887">
    <property type="term" value="F:ATP hydrolysis activity"/>
    <property type="evidence" value="ECO:0007669"/>
    <property type="project" value="InterPro"/>
</dbReference>
<evidence type="ECO:0000313" key="4">
    <source>
        <dbReference type="EMBL" id="CAR56756.1"/>
    </source>
</evidence>
<dbReference type="KEGG" id="kla:KLLA0_E23783g"/>
<dbReference type="InterPro" id="IPR027417">
    <property type="entry name" value="P-loop_NTPase"/>
</dbReference>
<dbReference type="InParanoid" id="B4UN85"/>
<dbReference type="GO" id="GO:0005524">
    <property type="term" value="F:ATP binding"/>
    <property type="evidence" value="ECO:0007669"/>
    <property type="project" value="UniProtKB-KW"/>
</dbReference>
<evidence type="ECO:0000256" key="2">
    <source>
        <dbReference type="ARBA" id="ARBA00022840"/>
    </source>
</evidence>
<dbReference type="PANTHER" id="PTHR45991:SF1">
    <property type="entry name" value="PACHYTENE CHECKPOINT PROTEIN 2 HOMOLOG"/>
    <property type="match status" value="1"/>
</dbReference>
<dbReference type="InterPro" id="IPR044539">
    <property type="entry name" value="Pch2-like"/>
</dbReference>
<dbReference type="eggNOG" id="KOG0744">
    <property type="taxonomic scope" value="Eukaryota"/>
</dbReference>
<dbReference type="SUPFAM" id="SSF52540">
    <property type="entry name" value="P-loop containing nucleoside triphosphate hydrolases"/>
    <property type="match status" value="1"/>
</dbReference>
<keyword evidence="1" id="KW-0547">Nucleotide-binding</keyword>
<evidence type="ECO:0000256" key="1">
    <source>
        <dbReference type="ARBA" id="ARBA00022741"/>
    </source>
</evidence>
<dbReference type="STRING" id="284590.B4UN85"/>
<keyword evidence="2" id="KW-0067">ATP-binding</keyword>
<sequence length="553" mass="63006">MVRIFVDCEMNAECIGWLEDLIDEEDGSKAVARSFIMVIQNALEAKLKEKIGYHSSDGQSLLEITKKLRSSIVQDLDLLRVNNHGTDFPKAFLKVVWHQLLEKHMVPGPKDTIIRLPSVTQFEEETILSSYVKDVDLEIIENSPVGALLELKDGKGLKDMIDGILSNRESEQTKFLKDLKLSEQCRMKSLSYEMNFYINIEDKQGNLDSCISQEFDNIGLSDSGNNSDSTLFETVHTRLPLTLKHLKEVKVTLLPSVKFDKQWEMLHYDSNLKEKMYSHGISSLKLSHLLEKCKTKIRKNNLFLLHGPPGTGKTTLCKSFCQKLALRNCNLFDSGHSGILVEVSCSQIFSRWFGESTKNLDGIFNDIERLLKHEQASKKFVCLLFDEVESLAISRHQLLNTNETTDSVRVLNCLMTHLDNLKKYPNFILLCTSNLRENIDPAFLDRLDVSFYVGFPSVTVCQQILTNITQEMINSEIIFPDENEFEMETIIKKLAVFSNACKISGRTLSKVPLSCLSENFTDVPIPLTQYLLALNATLRKHHRQLNTPTEHFS</sequence>
<dbReference type="SMART" id="SM00382">
    <property type="entry name" value="AAA"/>
    <property type="match status" value="1"/>
</dbReference>
<dbReference type="GO" id="GO:0005634">
    <property type="term" value="C:nucleus"/>
    <property type="evidence" value="ECO:0007669"/>
    <property type="project" value="TreeGrafter"/>
</dbReference>
<dbReference type="Pfam" id="PF00004">
    <property type="entry name" value="AAA"/>
    <property type="match status" value="1"/>
</dbReference>
<dbReference type="InterPro" id="IPR003959">
    <property type="entry name" value="ATPase_AAA_core"/>
</dbReference>
<dbReference type="GO" id="GO:0007131">
    <property type="term" value="P:reciprocal meiotic recombination"/>
    <property type="evidence" value="ECO:0007669"/>
    <property type="project" value="TreeGrafter"/>
</dbReference>
<reference evidence="4 5" key="1">
    <citation type="journal article" date="2004" name="Nature">
        <title>Genome evolution in yeasts.</title>
        <authorList>
            <consortium name="Genolevures"/>
            <person name="Dujon B."/>
            <person name="Sherman D."/>
            <person name="Fischer G."/>
            <person name="Durrens P."/>
            <person name="Casaregola S."/>
            <person name="Lafontaine I."/>
            <person name="de Montigny J."/>
            <person name="Marck C."/>
            <person name="Neuveglise C."/>
            <person name="Talla E."/>
            <person name="Goffard N."/>
            <person name="Frangeul L."/>
            <person name="Aigle M."/>
            <person name="Anthouard V."/>
            <person name="Babour A."/>
            <person name="Barbe V."/>
            <person name="Barnay S."/>
            <person name="Blanchin S."/>
            <person name="Beckerich J.M."/>
            <person name="Beyne E."/>
            <person name="Bleykasten C."/>
            <person name="Boisrame A."/>
            <person name="Boyer J."/>
            <person name="Cattolico L."/>
            <person name="Confanioleri F."/>
            <person name="de Daruvar A."/>
            <person name="Despons L."/>
            <person name="Fabre E."/>
            <person name="Fairhead C."/>
            <person name="Ferry-Dumazet H."/>
            <person name="Groppi A."/>
            <person name="Hantraye F."/>
            <person name="Hennequin C."/>
            <person name="Jauniaux N."/>
            <person name="Joyet P."/>
            <person name="Kachouri R."/>
            <person name="Kerrest A."/>
            <person name="Koszul R."/>
            <person name="Lemaire M."/>
            <person name="Lesur I."/>
            <person name="Ma L."/>
            <person name="Muller H."/>
            <person name="Nicaud J.M."/>
            <person name="Nikolski M."/>
            <person name="Oztas S."/>
            <person name="Ozier-Kalogeropoulos O."/>
            <person name="Pellenz S."/>
            <person name="Potier S."/>
            <person name="Richard G.F."/>
            <person name="Straub M.L."/>
            <person name="Suleau A."/>
            <person name="Swennene D."/>
            <person name="Tekaia F."/>
            <person name="Wesolowski-Louvel M."/>
            <person name="Westhof E."/>
            <person name="Wirth B."/>
            <person name="Zeniou-Meyer M."/>
            <person name="Zivanovic I."/>
            <person name="Bolotin-Fukuhara M."/>
            <person name="Thierry A."/>
            <person name="Bouchier C."/>
            <person name="Caudron B."/>
            <person name="Scarpelli C."/>
            <person name="Gaillardin C."/>
            <person name="Weissenbach J."/>
            <person name="Wincker P."/>
            <person name="Souciet J.L."/>
        </authorList>
    </citation>
    <scope>NUCLEOTIDE SEQUENCE [LARGE SCALE GENOMIC DNA]</scope>
    <source>
        <strain evidence="5">ATCC 8585 / CBS 2359 / DSM 70799 / NBRC 1267 / NRRL Y-1140 / WM37</strain>
    </source>
</reference>
<dbReference type="GO" id="GO:0051598">
    <property type="term" value="P:meiotic recombination checkpoint signaling"/>
    <property type="evidence" value="ECO:0007669"/>
    <property type="project" value="TreeGrafter"/>
</dbReference>
<dbReference type="FunCoup" id="B4UN85">
    <property type="interactions" value="668"/>
</dbReference>
<dbReference type="GO" id="GO:0005694">
    <property type="term" value="C:chromosome"/>
    <property type="evidence" value="ECO:0007669"/>
    <property type="project" value="TreeGrafter"/>
</dbReference>
<gene>
    <name evidence="4" type="ORF">KLLA0_E23783g</name>
</gene>
<feature type="domain" description="AAA+ ATPase" evidence="3">
    <location>
        <begin position="299"/>
        <end position="457"/>
    </location>
</feature>
<dbReference type="EMBL" id="CR382125">
    <property type="protein sequence ID" value="CAR56756.1"/>
    <property type="molecule type" value="Genomic_DNA"/>
</dbReference>
<dbReference type="Proteomes" id="UP000000598">
    <property type="component" value="Chromosome E"/>
</dbReference>